<evidence type="ECO:0000313" key="2">
    <source>
        <dbReference type="Proteomes" id="UP000002066"/>
    </source>
</evidence>
<accession>A0A8D3WS11</accession>
<dbReference type="AlphaFoldDB" id="A0A8D3WS11"/>
<reference evidence="1 2" key="1">
    <citation type="submission" date="2011-01" db="EMBL/GenBank/DDBJ databases">
        <title>Complete sequence of chromosome of Streptomyces flavogriseus ATCC 33331.</title>
        <authorList>
            <consortium name="US DOE Joint Genome Institute"/>
            <person name="Lucas S."/>
            <person name="Copeland A."/>
            <person name="Lapidus A."/>
            <person name="Cheng J.-F."/>
            <person name="Goodwin L."/>
            <person name="Pitluck S."/>
            <person name="Davenport K."/>
            <person name="Detter J.C."/>
            <person name="Han C."/>
            <person name="Tapia R."/>
            <person name="Land M."/>
            <person name="Hauser L."/>
            <person name="Kyrpides N."/>
            <person name="Ivanova N."/>
            <person name="Ovchinnikova G."/>
            <person name="Pagani I."/>
            <person name="Brumm P."/>
            <person name="Mead D."/>
            <person name="Woyke T."/>
        </authorList>
    </citation>
    <scope>NUCLEOTIDE SEQUENCE [LARGE SCALE GENOMIC DNA]</scope>
    <source>
        <strain evidence="2">ATCC 33331 / IAF-45CD</strain>
    </source>
</reference>
<name>A0A8D3WS11_STRFA</name>
<organism evidence="1 2">
    <name type="scientific">Streptomyces pratensis (strain ATCC 33331 / IAF-45CD)</name>
    <dbReference type="NCBI Taxonomy" id="591167"/>
    <lineage>
        <taxon>Bacteria</taxon>
        <taxon>Bacillati</taxon>
        <taxon>Actinomycetota</taxon>
        <taxon>Actinomycetes</taxon>
        <taxon>Kitasatosporales</taxon>
        <taxon>Streptomycetaceae</taxon>
        <taxon>Streptomyces</taxon>
    </lineage>
</organism>
<proteinExistence type="predicted"/>
<protein>
    <submittedName>
        <fullName evidence="1">Uncharacterized protein</fullName>
    </submittedName>
</protein>
<sequence length="45" mass="4836">MLTAIEWYGKQVEQLDTVHSGKVTLTGAGAATLAEREVLNSVPLH</sequence>
<dbReference type="EMBL" id="CP002475">
    <property type="protein sequence ID" value="ADW07655.1"/>
    <property type="molecule type" value="Genomic_DNA"/>
</dbReference>
<dbReference type="Proteomes" id="UP000002066">
    <property type="component" value="Chromosome"/>
</dbReference>
<gene>
    <name evidence="1" type="ordered locus">Sfla_6284</name>
</gene>
<evidence type="ECO:0000313" key="1">
    <source>
        <dbReference type="EMBL" id="ADW07655.1"/>
    </source>
</evidence>
<dbReference type="KEGG" id="sfa:Sfla_6284"/>